<feature type="compositionally biased region" description="Acidic residues" evidence="8">
    <location>
        <begin position="177"/>
        <end position="192"/>
    </location>
</feature>
<evidence type="ECO:0000256" key="2">
    <source>
        <dbReference type="ARBA" id="ARBA00022475"/>
    </source>
</evidence>
<evidence type="ECO:0000256" key="5">
    <source>
        <dbReference type="ARBA" id="ARBA00023136"/>
    </source>
</evidence>
<dbReference type="Proteomes" id="UP000272025">
    <property type="component" value="Unassembled WGS sequence"/>
</dbReference>
<feature type="region of interest" description="Disordered" evidence="8">
    <location>
        <begin position="29"/>
        <end position="48"/>
    </location>
</feature>
<keyword evidence="3" id="KW-0336">GPI-anchor</keyword>
<organism evidence="11 12">
    <name type="scientific">Sodiomyces alkalinus (strain CBS 110278 / VKM F-3762 / F11)</name>
    <name type="common">Alkaliphilic filamentous fungus</name>
    <dbReference type="NCBI Taxonomy" id="1314773"/>
    <lineage>
        <taxon>Eukaryota</taxon>
        <taxon>Fungi</taxon>
        <taxon>Dikarya</taxon>
        <taxon>Ascomycota</taxon>
        <taxon>Pezizomycotina</taxon>
        <taxon>Sordariomycetes</taxon>
        <taxon>Hypocreomycetidae</taxon>
        <taxon>Glomerellales</taxon>
        <taxon>Plectosphaerellaceae</taxon>
        <taxon>Sodiomyces</taxon>
    </lineage>
</organism>
<reference evidence="11 12" key="1">
    <citation type="journal article" date="2018" name="Mol. Ecol.">
        <title>The obligate alkalophilic soda-lake fungus Sodiomyces alkalinus has shifted to a protein diet.</title>
        <authorList>
            <person name="Grum-Grzhimaylo A.A."/>
            <person name="Falkoski D.L."/>
            <person name="van den Heuvel J."/>
            <person name="Valero-Jimenez C.A."/>
            <person name="Min B."/>
            <person name="Choi I.G."/>
            <person name="Lipzen A."/>
            <person name="Daum C.G."/>
            <person name="Aanen D.K."/>
            <person name="Tsang A."/>
            <person name="Henrissat B."/>
            <person name="Bilanenko E.N."/>
            <person name="de Vries R.P."/>
            <person name="van Kan J.A.L."/>
            <person name="Grigoriev I.V."/>
            <person name="Debets A.J.M."/>
        </authorList>
    </citation>
    <scope>NUCLEOTIDE SEQUENCE [LARGE SCALE GENOMIC DNA]</scope>
    <source>
        <strain evidence="11 12">F11</strain>
    </source>
</reference>
<feature type="signal peptide" evidence="9">
    <location>
        <begin position="1"/>
        <end position="19"/>
    </location>
</feature>
<dbReference type="GO" id="GO:0005886">
    <property type="term" value="C:plasma membrane"/>
    <property type="evidence" value="ECO:0007669"/>
    <property type="project" value="UniProtKB-SubCell"/>
</dbReference>
<name>A0A3N2PUP7_SODAK</name>
<protein>
    <recommendedName>
        <fullName evidence="10">Copper acquisition factor BIM1-like domain-containing protein</fullName>
    </recommendedName>
</protein>
<dbReference type="PANTHER" id="PTHR34992">
    <property type="entry name" value="HYPHAL ANASTAMOSIS-7 PROTEIN"/>
    <property type="match status" value="1"/>
</dbReference>
<evidence type="ECO:0000256" key="4">
    <source>
        <dbReference type="ARBA" id="ARBA00022729"/>
    </source>
</evidence>
<evidence type="ECO:0000256" key="7">
    <source>
        <dbReference type="ARBA" id="ARBA00023288"/>
    </source>
</evidence>
<proteinExistence type="predicted"/>
<feature type="domain" description="Copper acquisition factor BIM1-like" evidence="10">
    <location>
        <begin position="19"/>
        <end position="156"/>
    </location>
</feature>
<gene>
    <name evidence="11" type="ORF">SODALDRAFT_333998</name>
</gene>
<keyword evidence="12" id="KW-1185">Reference proteome</keyword>
<dbReference type="AlphaFoldDB" id="A0A3N2PUP7"/>
<evidence type="ECO:0000256" key="9">
    <source>
        <dbReference type="SAM" id="SignalP"/>
    </source>
</evidence>
<keyword evidence="2" id="KW-1003">Cell membrane</keyword>
<dbReference type="GO" id="GO:0098552">
    <property type="term" value="C:side of membrane"/>
    <property type="evidence" value="ECO:0007669"/>
    <property type="project" value="UniProtKB-KW"/>
</dbReference>
<evidence type="ECO:0000256" key="6">
    <source>
        <dbReference type="ARBA" id="ARBA00023180"/>
    </source>
</evidence>
<accession>A0A3N2PUP7</accession>
<dbReference type="PANTHER" id="PTHR34992:SF1">
    <property type="entry name" value="COPPER ACQUISITION FACTOR BIM1-LIKE DOMAIN-CONTAINING PROTEIN"/>
    <property type="match status" value="1"/>
</dbReference>
<keyword evidence="5" id="KW-0472">Membrane</keyword>
<sequence length="232" mass="23873">MTRLVTLLATAALASTATAHFGLLHPESSLGGADNQNQNDSPCGGYRPSEDDETVDFYVSGDAVAIIDMHSQSDWILRATLESDASGDWEQLYPIYRTTGSGRSCLPQVTAPADWAGRRGVVGVVGSATDGLLFSCAPVRFVNGSAPDREECRNGTSVSIRLVENAQLLTFVGNDTSSDEPSGDSGSDDSGSDDSGSSNDDGDSGAASLHGAFQGGFAVSMAAIVGGAVMLL</sequence>
<dbReference type="InterPro" id="IPR046936">
    <property type="entry name" value="BIM1-like"/>
</dbReference>
<comment type="subcellular location">
    <subcellularLocation>
        <location evidence="1">Cell membrane</location>
        <topology evidence="1">Lipid-anchor</topology>
        <topology evidence="1">GPI-anchor</topology>
    </subcellularLocation>
</comment>
<keyword evidence="7" id="KW-0449">Lipoprotein</keyword>
<dbReference type="GeneID" id="39580591"/>
<evidence type="ECO:0000256" key="3">
    <source>
        <dbReference type="ARBA" id="ARBA00022622"/>
    </source>
</evidence>
<dbReference type="EMBL" id="ML119056">
    <property type="protein sequence ID" value="ROT38228.1"/>
    <property type="molecule type" value="Genomic_DNA"/>
</dbReference>
<evidence type="ECO:0000256" key="8">
    <source>
        <dbReference type="SAM" id="MobiDB-lite"/>
    </source>
</evidence>
<keyword evidence="4 9" id="KW-0732">Signal</keyword>
<feature type="region of interest" description="Disordered" evidence="8">
    <location>
        <begin position="173"/>
        <end position="207"/>
    </location>
</feature>
<dbReference type="InterPro" id="IPR046530">
    <property type="entry name" value="BIM1-like_dom"/>
</dbReference>
<dbReference type="STRING" id="1314773.A0A3N2PUP7"/>
<evidence type="ECO:0000259" key="10">
    <source>
        <dbReference type="Pfam" id="PF20238"/>
    </source>
</evidence>
<keyword evidence="6" id="KW-0325">Glycoprotein</keyword>
<dbReference type="RefSeq" id="XP_028466034.1">
    <property type="nucleotide sequence ID" value="XM_028612113.1"/>
</dbReference>
<dbReference type="Pfam" id="PF20238">
    <property type="entry name" value="BIM1-like_dom"/>
    <property type="match status" value="1"/>
</dbReference>
<evidence type="ECO:0000256" key="1">
    <source>
        <dbReference type="ARBA" id="ARBA00004609"/>
    </source>
</evidence>
<dbReference type="OrthoDB" id="2146436at2759"/>
<evidence type="ECO:0000313" key="12">
    <source>
        <dbReference type="Proteomes" id="UP000272025"/>
    </source>
</evidence>
<evidence type="ECO:0000313" key="11">
    <source>
        <dbReference type="EMBL" id="ROT38228.1"/>
    </source>
</evidence>
<feature type="chain" id="PRO_5018275722" description="Copper acquisition factor BIM1-like domain-containing protein" evidence="9">
    <location>
        <begin position="20"/>
        <end position="232"/>
    </location>
</feature>